<dbReference type="SMART" id="SM00563">
    <property type="entry name" value="PlsC"/>
    <property type="match status" value="1"/>
</dbReference>
<keyword evidence="7" id="KW-1208">Phospholipid metabolism</keyword>
<dbReference type="GO" id="GO:0003841">
    <property type="term" value="F:1-acylglycerol-3-phosphate O-acyltransferase activity"/>
    <property type="evidence" value="ECO:0007669"/>
    <property type="project" value="UniProtKB-UniRule"/>
</dbReference>
<dbReference type="AlphaFoldDB" id="A0A3N5C6L7"/>
<reference evidence="9 10" key="1">
    <citation type="submission" date="2018-11" db="EMBL/GenBank/DDBJ databases">
        <title>Genomic Encyclopedia of Type Strains, Phase IV (KMG-IV): sequencing the most valuable type-strain genomes for metagenomic binning, comparative biology and taxonomic classification.</title>
        <authorList>
            <person name="Goeker M."/>
        </authorList>
    </citation>
    <scope>NUCLEOTIDE SEQUENCE [LARGE SCALE GENOMIC DNA]</scope>
    <source>
        <strain evidence="9 10">DSM 29158</strain>
    </source>
</reference>
<gene>
    <name evidence="9" type="ORF">EDD62_0625</name>
</gene>
<dbReference type="PANTHER" id="PTHR10434">
    <property type="entry name" value="1-ACYL-SN-GLYCEROL-3-PHOSPHATE ACYLTRANSFERASE"/>
    <property type="match status" value="1"/>
</dbReference>
<keyword evidence="4 7" id="KW-0808">Transferase</keyword>
<name>A0A3N5C6L7_9BACL</name>
<dbReference type="PANTHER" id="PTHR10434:SF64">
    <property type="entry name" value="1-ACYL-SN-GLYCEROL-3-PHOSPHATE ACYLTRANSFERASE-RELATED"/>
    <property type="match status" value="1"/>
</dbReference>
<dbReference type="NCBIfam" id="TIGR00530">
    <property type="entry name" value="AGP_acyltrn"/>
    <property type="match status" value="1"/>
</dbReference>
<keyword evidence="6 7" id="KW-0012">Acyltransferase</keyword>
<evidence type="ECO:0000256" key="7">
    <source>
        <dbReference type="RuleBase" id="RU361267"/>
    </source>
</evidence>
<evidence type="ECO:0000256" key="5">
    <source>
        <dbReference type="ARBA" id="ARBA00023098"/>
    </source>
</evidence>
<evidence type="ECO:0000256" key="3">
    <source>
        <dbReference type="ARBA" id="ARBA00022516"/>
    </source>
</evidence>
<keyword evidence="3 7" id="KW-0444">Lipid biosynthesis</keyword>
<dbReference type="GO" id="GO:0016020">
    <property type="term" value="C:membrane"/>
    <property type="evidence" value="ECO:0007669"/>
    <property type="project" value="InterPro"/>
</dbReference>
<keyword evidence="10" id="KW-1185">Reference proteome</keyword>
<accession>A0A3N5C6L7</accession>
<dbReference type="EMBL" id="RKRK01000002">
    <property type="protein sequence ID" value="RPF57988.1"/>
    <property type="molecule type" value="Genomic_DNA"/>
</dbReference>
<dbReference type="GO" id="GO:0006654">
    <property type="term" value="P:phosphatidic acid biosynthetic process"/>
    <property type="evidence" value="ECO:0007669"/>
    <property type="project" value="TreeGrafter"/>
</dbReference>
<keyword evidence="7" id="KW-0594">Phospholipid biosynthesis</keyword>
<dbReference type="CDD" id="cd07989">
    <property type="entry name" value="LPLAT_AGPAT-like"/>
    <property type="match status" value="1"/>
</dbReference>
<dbReference type="RefSeq" id="WP_123807490.1">
    <property type="nucleotide sequence ID" value="NZ_RKRK01000002.1"/>
</dbReference>
<feature type="domain" description="Phospholipid/glycerol acyltransferase" evidence="8">
    <location>
        <begin position="74"/>
        <end position="188"/>
    </location>
</feature>
<evidence type="ECO:0000256" key="6">
    <source>
        <dbReference type="ARBA" id="ARBA00023315"/>
    </source>
</evidence>
<sequence>MLHTAKVLFTIIGAAGLKSFKLNEVKRKQQYIEDFHERNRFTQLQPKLWARNILNTAGVKVKVHGDLPYYKEPVLYVANHEGNFDIPVLISTILQPFGFVSKQEVEKIPFLKDWMDLMHCIYIDRKDRRSGVKMLKSAIQNLNDGYSILIFPEGTRSKGEGIQEFKAGALKMAQKAKVNIVPVVIKGTSEIMEKNDHNMIKEGIVQIKMLEPIEPSIFKEQSLQDVTTMVEHKIKNEYEKL</sequence>
<comment type="caution">
    <text evidence="9">The sequence shown here is derived from an EMBL/GenBank/DDBJ whole genome shotgun (WGS) entry which is preliminary data.</text>
</comment>
<dbReference type="EC" id="2.3.1.51" evidence="7"/>
<evidence type="ECO:0000256" key="1">
    <source>
        <dbReference type="ARBA" id="ARBA00005189"/>
    </source>
</evidence>
<dbReference type="SUPFAM" id="SSF69593">
    <property type="entry name" value="Glycerol-3-phosphate (1)-acyltransferase"/>
    <property type="match status" value="1"/>
</dbReference>
<evidence type="ECO:0000256" key="2">
    <source>
        <dbReference type="ARBA" id="ARBA00008655"/>
    </source>
</evidence>
<comment type="similarity">
    <text evidence="2 7">Belongs to the 1-acyl-sn-glycerol-3-phosphate acyltransferase family.</text>
</comment>
<dbReference type="OrthoDB" id="9803035at2"/>
<comment type="domain">
    <text evidence="7">The HXXXXD motif is essential for acyltransferase activity and may constitute the binding site for the phosphate moiety of the glycerol-3-phosphate.</text>
</comment>
<protein>
    <recommendedName>
        <fullName evidence="7">1-acyl-sn-glycerol-3-phosphate acyltransferase</fullName>
        <ecNumber evidence="7">2.3.1.51</ecNumber>
    </recommendedName>
</protein>
<organism evidence="9 10">
    <name type="scientific">Abyssicoccus albus</name>
    <dbReference type="NCBI Taxonomy" id="1817405"/>
    <lineage>
        <taxon>Bacteria</taxon>
        <taxon>Bacillati</taxon>
        <taxon>Bacillota</taxon>
        <taxon>Bacilli</taxon>
        <taxon>Bacillales</taxon>
        <taxon>Abyssicoccaceae</taxon>
    </lineage>
</organism>
<comment type="catalytic activity">
    <reaction evidence="7">
        <text>a 1-acyl-sn-glycero-3-phosphate + an acyl-CoA = a 1,2-diacyl-sn-glycero-3-phosphate + CoA</text>
        <dbReference type="Rhea" id="RHEA:19709"/>
        <dbReference type="ChEBI" id="CHEBI:57287"/>
        <dbReference type="ChEBI" id="CHEBI:57970"/>
        <dbReference type="ChEBI" id="CHEBI:58342"/>
        <dbReference type="ChEBI" id="CHEBI:58608"/>
        <dbReference type="EC" id="2.3.1.51"/>
    </reaction>
</comment>
<dbReference type="Pfam" id="PF01553">
    <property type="entry name" value="Acyltransferase"/>
    <property type="match status" value="1"/>
</dbReference>
<proteinExistence type="inferred from homology"/>
<comment type="pathway">
    <text evidence="1">Lipid metabolism.</text>
</comment>
<dbReference type="InterPro" id="IPR004552">
    <property type="entry name" value="AGP_acyltrans"/>
</dbReference>
<evidence type="ECO:0000313" key="10">
    <source>
        <dbReference type="Proteomes" id="UP000277108"/>
    </source>
</evidence>
<evidence type="ECO:0000256" key="4">
    <source>
        <dbReference type="ARBA" id="ARBA00022679"/>
    </source>
</evidence>
<evidence type="ECO:0000313" key="9">
    <source>
        <dbReference type="EMBL" id="RPF57988.1"/>
    </source>
</evidence>
<dbReference type="Proteomes" id="UP000277108">
    <property type="component" value="Unassembled WGS sequence"/>
</dbReference>
<evidence type="ECO:0000259" key="8">
    <source>
        <dbReference type="SMART" id="SM00563"/>
    </source>
</evidence>
<dbReference type="InterPro" id="IPR002123">
    <property type="entry name" value="Plipid/glycerol_acylTrfase"/>
</dbReference>
<keyword evidence="5 7" id="KW-0443">Lipid metabolism</keyword>